<dbReference type="EMBL" id="CADCVI010000001">
    <property type="protein sequence ID" value="CAA9455040.1"/>
    <property type="molecule type" value="Genomic_DNA"/>
</dbReference>
<sequence length="40" mass="4388">MWESGGARREKGTVQGLLTHAYFPNSRLLPAASREGSSIR</sequence>
<reference evidence="1" key="1">
    <citation type="submission" date="2020-02" db="EMBL/GenBank/DDBJ databases">
        <authorList>
            <person name="Meier V. D."/>
        </authorList>
    </citation>
    <scope>NUCLEOTIDE SEQUENCE</scope>
    <source>
        <strain evidence="1">AVDCRST_MAG25</strain>
    </source>
</reference>
<proteinExistence type="predicted"/>
<accession>A0A6J4QVV9</accession>
<gene>
    <name evidence="1" type="ORF">AVDCRST_MAG25-13</name>
</gene>
<evidence type="ECO:0000313" key="1">
    <source>
        <dbReference type="EMBL" id="CAA9455040.1"/>
    </source>
</evidence>
<name>A0A6J4QVV9_9ACTN</name>
<dbReference type="AlphaFoldDB" id="A0A6J4QVV9"/>
<protein>
    <submittedName>
        <fullName evidence="1">Uncharacterized protein</fullName>
    </submittedName>
</protein>
<organism evidence="1">
    <name type="scientific">uncultured Rubrobacteraceae bacterium</name>
    <dbReference type="NCBI Taxonomy" id="349277"/>
    <lineage>
        <taxon>Bacteria</taxon>
        <taxon>Bacillati</taxon>
        <taxon>Actinomycetota</taxon>
        <taxon>Rubrobacteria</taxon>
        <taxon>Rubrobacterales</taxon>
        <taxon>Rubrobacteraceae</taxon>
        <taxon>environmental samples</taxon>
    </lineage>
</organism>